<name>A0ACB7TP55_HYAAI</name>
<dbReference type="Proteomes" id="UP000821845">
    <property type="component" value="Chromosome 1"/>
</dbReference>
<sequence>MRRNSKKLGKHLIWHGTTKHRCEALNAAHRCGTRRKELRRQNGQAGAAAVSEPPPWPLVPFVSALPPGPRTYKCGRLEPRHPEEAQLTAGDRQVRISGFGAAGALSTVLAGSLIRPGSYVLPGAQMRNS</sequence>
<protein>
    <submittedName>
        <fullName evidence="1">Uncharacterized protein</fullName>
    </submittedName>
</protein>
<gene>
    <name evidence="1" type="ORF">HPB50_023055</name>
</gene>
<accession>A0ACB7TP55</accession>
<reference evidence="1" key="1">
    <citation type="submission" date="2020-05" db="EMBL/GenBank/DDBJ databases">
        <title>Large-scale comparative analyses of tick genomes elucidate their genetic diversity and vector capacities.</title>
        <authorList>
            <person name="Jia N."/>
            <person name="Wang J."/>
            <person name="Shi W."/>
            <person name="Du L."/>
            <person name="Sun Y."/>
            <person name="Zhan W."/>
            <person name="Jiang J."/>
            <person name="Wang Q."/>
            <person name="Zhang B."/>
            <person name="Ji P."/>
            <person name="Sakyi L.B."/>
            <person name="Cui X."/>
            <person name="Yuan T."/>
            <person name="Jiang B."/>
            <person name="Yang W."/>
            <person name="Lam T.T.-Y."/>
            <person name="Chang Q."/>
            <person name="Ding S."/>
            <person name="Wang X."/>
            <person name="Zhu J."/>
            <person name="Ruan X."/>
            <person name="Zhao L."/>
            <person name="Wei J."/>
            <person name="Que T."/>
            <person name="Du C."/>
            <person name="Cheng J."/>
            <person name="Dai P."/>
            <person name="Han X."/>
            <person name="Huang E."/>
            <person name="Gao Y."/>
            <person name="Liu J."/>
            <person name="Shao H."/>
            <person name="Ye R."/>
            <person name="Li L."/>
            <person name="Wei W."/>
            <person name="Wang X."/>
            <person name="Wang C."/>
            <person name="Yang T."/>
            <person name="Huo Q."/>
            <person name="Li W."/>
            <person name="Guo W."/>
            <person name="Chen H."/>
            <person name="Zhou L."/>
            <person name="Ni X."/>
            <person name="Tian J."/>
            <person name="Zhou Y."/>
            <person name="Sheng Y."/>
            <person name="Liu T."/>
            <person name="Pan Y."/>
            <person name="Xia L."/>
            <person name="Li J."/>
            <person name="Zhao F."/>
            <person name="Cao W."/>
        </authorList>
    </citation>
    <scope>NUCLEOTIDE SEQUENCE</scope>
    <source>
        <strain evidence="1">Hyas-2018</strain>
    </source>
</reference>
<dbReference type="EMBL" id="CM023481">
    <property type="protein sequence ID" value="KAH6948117.1"/>
    <property type="molecule type" value="Genomic_DNA"/>
</dbReference>
<proteinExistence type="predicted"/>
<organism evidence="1 2">
    <name type="scientific">Hyalomma asiaticum</name>
    <name type="common">Tick</name>
    <dbReference type="NCBI Taxonomy" id="266040"/>
    <lineage>
        <taxon>Eukaryota</taxon>
        <taxon>Metazoa</taxon>
        <taxon>Ecdysozoa</taxon>
        <taxon>Arthropoda</taxon>
        <taxon>Chelicerata</taxon>
        <taxon>Arachnida</taxon>
        <taxon>Acari</taxon>
        <taxon>Parasitiformes</taxon>
        <taxon>Ixodida</taxon>
        <taxon>Ixodoidea</taxon>
        <taxon>Ixodidae</taxon>
        <taxon>Hyalomminae</taxon>
        <taxon>Hyalomma</taxon>
    </lineage>
</organism>
<evidence type="ECO:0000313" key="1">
    <source>
        <dbReference type="EMBL" id="KAH6948117.1"/>
    </source>
</evidence>
<comment type="caution">
    <text evidence="1">The sequence shown here is derived from an EMBL/GenBank/DDBJ whole genome shotgun (WGS) entry which is preliminary data.</text>
</comment>
<evidence type="ECO:0000313" key="2">
    <source>
        <dbReference type="Proteomes" id="UP000821845"/>
    </source>
</evidence>
<keyword evidence="2" id="KW-1185">Reference proteome</keyword>